<dbReference type="PROSITE" id="PS50835">
    <property type="entry name" value="IG_LIKE"/>
    <property type="match status" value="2"/>
</dbReference>
<dbReference type="RGD" id="1305432">
    <property type="gene designation" value="Siglec5"/>
</dbReference>
<dbReference type="InterPro" id="IPR003598">
    <property type="entry name" value="Ig_sub2"/>
</dbReference>
<dbReference type="PANTHER" id="PTHR12035:SF132">
    <property type="entry name" value="MYELOID CELL SURFACE ANTIGEN CD33"/>
    <property type="match status" value="1"/>
</dbReference>
<dbReference type="InterPro" id="IPR013783">
    <property type="entry name" value="Ig-like_fold"/>
</dbReference>
<evidence type="ECO:0000256" key="9">
    <source>
        <dbReference type="SAM" id="MobiDB-lite"/>
    </source>
</evidence>
<evidence type="ECO:0007829" key="14">
    <source>
        <dbReference type="PeptideAtlas" id="A0ABK0M7S7"/>
    </source>
</evidence>
<dbReference type="SMART" id="SM00408">
    <property type="entry name" value="IGc2"/>
    <property type="match status" value="1"/>
</dbReference>
<accession>A0ABK0M7S7</accession>
<dbReference type="InterPro" id="IPR007110">
    <property type="entry name" value="Ig-like_dom"/>
</dbReference>
<evidence type="ECO:0000256" key="7">
    <source>
        <dbReference type="ARBA" id="ARBA00023319"/>
    </source>
</evidence>
<dbReference type="InterPro" id="IPR013106">
    <property type="entry name" value="Ig_V-set"/>
</dbReference>
<feature type="compositionally biased region" description="Basic and acidic residues" evidence="9">
    <location>
        <begin position="547"/>
        <end position="557"/>
    </location>
</feature>
<keyword evidence="3" id="KW-0430">Lectin</keyword>
<dbReference type="InterPro" id="IPR051036">
    <property type="entry name" value="SIGLEC"/>
</dbReference>
<keyword evidence="13" id="KW-1185">Reference proteome</keyword>
<feature type="region of interest" description="Disordered" evidence="9">
    <location>
        <begin position="547"/>
        <end position="597"/>
    </location>
</feature>
<organism evidence="12 13">
    <name type="scientific">Rattus norvegicus</name>
    <name type="common">Rat</name>
    <dbReference type="NCBI Taxonomy" id="10116"/>
    <lineage>
        <taxon>Eukaryota</taxon>
        <taxon>Metazoa</taxon>
        <taxon>Chordata</taxon>
        <taxon>Craniata</taxon>
        <taxon>Vertebrata</taxon>
        <taxon>Euteleostomi</taxon>
        <taxon>Mammalia</taxon>
        <taxon>Eutheria</taxon>
        <taxon>Euarchontoglires</taxon>
        <taxon>Glires</taxon>
        <taxon>Rodentia</taxon>
        <taxon>Myomorpha</taxon>
        <taxon>Muroidea</taxon>
        <taxon>Muridae</taxon>
        <taxon>Murinae</taxon>
        <taxon>Rattus</taxon>
    </lineage>
</organism>
<dbReference type="InterPro" id="IPR036179">
    <property type="entry name" value="Ig-like_dom_sf"/>
</dbReference>
<protein>
    <submittedName>
        <fullName evidence="12">Sialic acid binding Ig-like lectin 5</fullName>
    </submittedName>
</protein>
<comment type="similarity">
    <text evidence="8">Belongs to the immunoglobulin superfamily. SIGLEC (sialic acid binding Ig-like lectin) family.</text>
</comment>
<dbReference type="InterPro" id="IPR013098">
    <property type="entry name" value="Ig_I-set"/>
</dbReference>
<evidence type="ECO:0000256" key="3">
    <source>
        <dbReference type="ARBA" id="ARBA00022734"/>
    </source>
</evidence>
<gene>
    <name evidence="12" type="primary">Siglec5</name>
</gene>
<evidence type="ECO:0000313" key="13">
    <source>
        <dbReference type="Proteomes" id="UP000002494"/>
    </source>
</evidence>
<evidence type="ECO:0000259" key="11">
    <source>
        <dbReference type="PROSITE" id="PS50835"/>
    </source>
</evidence>
<keyword evidence="2 10" id="KW-0812">Transmembrane</keyword>
<dbReference type="Pfam" id="PF07686">
    <property type="entry name" value="V-set"/>
    <property type="match status" value="1"/>
</dbReference>
<evidence type="ECO:0000256" key="5">
    <source>
        <dbReference type="ARBA" id="ARBA00022989"/>
    </source>
</evidence>
<keyword evidence="4" id="KW-0130">Cell adhesion</keyword>
<dbReference type="Ensembl" id="ENSRNOT00000171344.1">
    <property type="protein sequence ID" value="ENSRNOP00000111595.1"/>
    <property type="gene ID" value="ENSRNOG00000021474.7"/>
</dbReference>
<evidence type="ECO:0000256" key="2">
    <source>
        <dbReference type="ARBA" id="ARBA00022692"/>
    </source>
</evidence>
<feature type="domain" description="Ig-like" evidence="11">
    <location>
        <begin position="265"/>
        <end position="360"/>
    </location>
</feature>
<reference evidence="12" key="2">
    <citation type="submission" date="2025-08" db="UniProtKB">
        <authorList>
            <consortium name="Ensembl"/>
        </authorList>
    </citation>
    <scope>IDENTIFICATION</scope>
    <source>
        <strain evidence="12">Brown Norway</strain>
    </source>
</reference>
<comment type="subcellular location">
    <subcellularLocation>
        <location evidence="1">Membrane</location>
        <topology evidence="1">Single-pass type I membrane protein</topology>
    </subcellularLocation>
</comment>
<keyword evidence="7" id="KW-0393">Immunoglobulin domain</keyword>
<evidence type="ECO:0000256" key="1">
    <source>
        <dbReference type="ARBA" id="ARBA00004479"/>
    </source>
</evidence>
<keyword evidence="6 10" id="KW-0472">Membrane</keyword>
<dbReference type="SMART" id="SM00409">
    <property type="entry name" value="IG"/>
    <property type="match status" value="2"/>
</dbReference>
<dbReference type="GeneTree" id="ENSGT01150000286907"/>
<dbReference type="SUPFAM" id="SSF48726">
    <property type="entry name" value="Immunoglobulin"/>
    <property type="match status" value="4"/>
</dbReference>
<proteinExistence type="evidence at protein level"/>
<feature type="compositionally biased region" description="Polar residues" evidence="9">
    <location>
        <begin position="586"/>
        <end position="595"/>
    </location>
</feature>
<evidence type="ECO:0000256" key="6">
    <source>
        <dbReference type="ARBA" id="ARBA00023136"/>
    </source>
</evidence>
<dbReference type="Proteomes" id="UP000002494">
    <property type="component" value="Chromosome 1"/>
</dbReference>
<name>A0ABK0M7S7_RAT</name>
<evidence type="ECO:0000313" key="12">
    <source>
        <dbReference type="Ensembl" id="ENSRNOP00000111595.1"/>
    </source>
</evidence>
<sequence length="605" mass="66151">MRQFRSGGRLFLADFGSHDATQEKWKCLFSKGLDIADNLRVESSFLLCGSLAVENYELSLTESVTVQEGLCVFVPCQVKYPASGGSVFGYWFQDGANTNLNSPVATNDPHRPVQQETQGRFYLVGGIDTKNCSLDIRDARKSDTGKYFFRLDGSVKYSFRNRMLSVHVTALTKTPNLQVTSTLVSGTSTRVICSVLWACEQGTPPIFSWMSSALTSLGRRTILSSELNLTPRPQDNGTNLICQVTFPGAGVTVERTQQLSVTYAPQKLTIRVSWGDGTETKVLQSGASLQIQEGESLRLVCVADSNPSAMLSWKRQTQKNFRLSKGDELQLPRVELEDQGKYICQAKNSLGTQTASVSLSIRSLLQLLAPSCSWDSEGLHCSCSSRAWPAPSLGWRLGEGLLEGNSSNASFTVMSSSAGPWVNSSLSLSVEFSTDHRLSCEAWNDYGVQRATIVLVPGQGVSQADKSETSGGAVQGAIWGAGLMALLAVSFCLIFFIVKFLRKKSALEVAAMEGNHLAKNLVSTINSASMISSNIPLRYPIQDHLNESESQTQKEEPPLATAPDIPKDEPELHYASLSFQGPRPQQPKNTETIKSVYTEIKIHKR</sequence>
<evidence type="ECO:0000256" key="4">
    <source>
        <dbReference type="ARBA" id="ARBA00022889"/>
    </source>
</evidence>
<feature type="transmembrane region" description="Helical" evidence="10">
    <location>
        <begin position="476"/>
        <end position="498"/>
    </location>
</feature>
<reference evidence="12" key="3">
    <citation type="submission" date="2025-09" db="UniProtKB">
        <authorList>
            <consortium name="Ensembl"/>
        </authorList>
    </citation>
    <scope>IDENTIFICATION</scope>
    <source>
        <strain evidence="12">Brown Norway</strain>
    </source>
</reference>
<reference evidence="12" key="1">
    <citation type="submission" date="2024-01" db="EMBL/GenBank/DDBJ databases">
        <title>GRCr8: a new rat reference genome assembly contstructed from accurate long reads and long range scaffolding.</title>
        <authorList>
            <person name="Doris P.A."/>
            <person name="Kalbfleisch T."/>
            <person name="Li K."/>
            <person name="Howe K."/>
            <person name="Wood J."/>
        </authorList>
    </citation>
    <scope>NUCLEOTIDE SEQUENCE [LARGE SCALE GENOMIC DNA]</scope>
    <source>
        <strain evidence="12">Brown Norway</strain>
    </source>
</reference>
<evidence type="ECO:0000256" key="10">
    <source>
        <dbReference type="SAM" id="Phobius"/>
    </source>
</evidence>
<feature type="domain" description="Ig-like" evidence="11">
    <location>
        <begin position="175"/>
        <end position="260"/>
    </location>
</feature>
<keyword evidence="5 10" id="KW-1133">Transmembrane helix</keyword>
<dbReference type="Gene3D" id="2.60.40.10">
    <property type="entry name" value="Immunoglobulins"/>
    <property type="match status" value="3"/>
</dbReference>
<dbReference type="Pfam" id="PF07679">
    <property type="entry name" value="I-set"/>
    <property type="match status" value="1"/>
</dbReference>
<evidence type="ECO:0000256" key="8">
    <source>
        <dbReference type="ARBA" id="ARBA00038361"/>
    </source>
</evidence>
<keyword evidence="14" id="KW-1267">Proteomics identification</keyword>
<dbReference type="PANTHER" id="PTHR12035">
    <property type="entry name" value="SIALIC ACID BINDING IMMUNOGLOBULIN-LIKE LECTIN"/>
    <property type="match status" value="1"/>
</dbReference>
<dbReference type="InterPro" id="IPR003599">
    <property type="entry name" value="Ig_sub"/>
</dbReference>